<dbReference type="EMBL" id="NCSJ02000392">
    <property type="protein sequence ID" value="RFU24876.1"/>
    <property type="molecule type" value="Genomic_DNA"/>
</dbReference>
<dbReference type="PANTHER" id="PTHR22950:SF697">
    <property type="entry name" value="AMINO ACID TRANSPORTER (EUROFUNG)"/>
    <property type="match status" value="1"/>
</dbReference>
<evidence type="ECO:0000256" key="4">
    <source>
        <dbReference type="ARBA" id="ARBA00022989"/>
    </source>
</evidence>
<gene>
    <name evidence="8" type="ORF">B7463_g11458</name>
</gene>
<feature type="transmembrane region" description="Helical" evidence="6">
    <location>
        <begin position="61"/>
        <end position="84"/>
    </location>
</feature>
<dbReference type="AlphaFoldDB" id="A0A3E2GUV7"/>
<dbReference type="STRING" id="5539.A0A3E2GUV7"/>
<feature type="transmembrane region" description="Helical" evidence="6">
    <location>
        <begin position="425"/>
        <end position="444"/>
    </location>
</feature>
<feature type="domain" description="Amino acid transporter transmembrane" evidence="7">
    <location>
        <begin position="52"/>
        <end position="447"/>
    </location>
</feature>
<dbReference type="InterPro" id="IPR013057">
    <property type="entry name" value="AA_transpt_TM"/>
</dbReference>
<evidence type="ECO:0000256" key="5">
    <source>
        <dbReference type="ARBA" id="ARBA00023136"/>
    </source>
</evidence>
<accession>A0A3E2GUV7</accession>
<dbReference type="GO" id="GO:0016020">
    <property type="term" value="C:membrane"/>
    <property type="evidence" value="ECO:0007669"/>
    <property type="project" value="UniProtKB-SubCell"/>
</dbReference>
<organism evidence="8 9">
    <name type="scientific">Scytalidium lignicola</name>
    <name type="common">Hyphomycete</name>
    <dbReference type="NCBI Taxonomy" id="5539"/>
    <lineage>
        <taxon>Eukaryota</taxon>
        <taxon>Fungi</taxon>
        <taxon>Dikarya</taxon>
        <taxon>Ascomycota</taxon>
        <taxon>Pezizomycotina</taxon>
        <taxon>Leotiomycetes</taxon>
        <taxon>Leotiomycetes incertae sedis</taxon>
        <taxon>Scytalidium</taxon>
    </lineage>
</organism>
<dbReference type="PANTHER" id="PTHR22950">
    <property type="entry name" value="AMINO ACID TRANSPORTER"/>
    <property type="match status" value="1"/>
</dbReference>
<keyword evidence="5 6" id="KW-0472">Membrane</keyword>
<feature type="non-terminal residue" evidence="8">
    <location>
        <position position="1"/>
    </location>
</feature>
<feature type="transmembrane region" description="Helical" evidence="6">
    <location>
        <begin position="90"/>
        <end position="107"/>
    </location>
</feature>
<evidence type="ECO:0000256" key="6">
    <source>
        <dbReference type="SAM" id="Phobius"/>
    </source>
</evidence>
<evidence type="ECO:0000313" key="9">
    <source>
        <dbReference type="Proteomes" id="UP000258309"/>
    </source>
</evidence>
<comment type="caution">
    <text evidence="8">The sequence shown here is derived from an EMBL/GenBank/DDBJ whole genome shotgun (WGS) entry which is preliminary data.</text>
</comment>
<feature type="transmembrane region" description="Helical" evidence="6">
    <location>
        <begin position="382"/>
        <end position="409"/>
    </location>
</feature>
<dbReference type="GO" id="GO:0015179">
    <property type="term" value="F:L-amino acid transmembrane transporter activity"/>
    <property type="evidence" value="ECO:0007669"/>
    <property type="project" value="TreeGrafter"/>
</dbReference>
<feature type="transmembrane region" description="Helical" evidence="6">
    <location>
        <begin position="356"/>
        <end position="376"/>
    </location>
</feature>
<comment type="similarity">
    <text evidence="2">Belongs to the amino acid/polyamine transporter 2 family.</text>
</comment>
<keyword evidence="9" id="KW-1185">Reference proteome</keyword>
<evidence type="ECO:0000256" key="2">
    <source>
        <dbReference type="ARBA" id="ARBA00008066"/>
    </source>
</evidence>
<evidence type="ECO:0000259" key="7">
    <source>
        <dbReference type="Pfam" id="PF01490"/>
    </source>
</evidence>
<dbReference type="Pfam" id="PF01490">
    <property type="entry name" value="Aa_trans"/>
    <property type="match status" value="1"/>
</dbReference>
<evidence type="ECO:0000256" key="3">
    <source>
        <dbReference type="ARBA" id="ARBA00022692"/>
    </source>
</evidence>
<dbReference type="OrthoDB" id="40134at2759"/>
<feature type="transmembrane region" description="Helical" evidence="6">
    <location>
        <begin position="166"/>
        <end position="184"/>
    </location>
</feature>
<evidence type="ECO:0000256" key="1">
    <source>
        <dbReference type="ARBA" id="ARBA00004141"/>
    </source>
</evidence>
<sequence length="476" mass="51175">MGTEKELTDDKGHISHSNDSISAGDVEVVNSDEVANAVEIFKRGEDVVDFRTVSWPKASAIFLKVIFATGVLSIPTAMFDLGAVGGSLSVIGWGLVNTYSAIVLGNFRNSHPGCHSVADMAQLVGGVFFREFTGAMFIIACILCAGSGILGISIALNVFSKHGICTVWFTLVATILAVALASFRKLHQIGILTYIGFASIYVAVFIVVIGVTTRDRPAIAPRTGDFELGYHVIASPDFITGVGASLTIFASSAGTPVFLPVISEMKNPKDYNKAVYCCMVLVQMTYLAFSLVVYRWCGQWVANPSLGSAGRIIEIAAYAIGFFGLVVSACLYMHVAAKYIFVRILRNSKHLQDNSIVHWGTWLGCTASIGAIGFILCEAIPIFSFIIAMIGSFCFAPLTIMLPALFWLYDFGHYRKEGLLRKLQWLFHISLILLGAFMCVAGNYSVIKQIIAAYADGTIGGAFSCTDNSGVTAGDS</sequence>
<feature type="transmembrane region" description="Helical" evidence="6">
    <location>
        <begin position="315"/>
        <end position="335"/>
    </location>
</feature>
<evidence type="ECO:0000313" key="8">
    <source>
        <dbReference type="EMBL" id="RFU24876.1"/>
    </source>
</evidence>
<dbReference type="Proteomes" id="UP000258309">
    <property type="component" value="Unassembled WGS sequence"/>
</dbReference>
<dbReference type="FunFam" id="1.20.1740.10:FF:000039">
    <property type="entry name" value="Neutral amino acid transporter (Eurofung)"/>
    <property type="match status" value="1"/>
</dbReference>
<proteinExistence type="inferred from homology"/>
<name>A0A3E2GUV7_SCYLI</name>
<reference evidence="8 9" key="1">
    <citation type="submission" date="2018-05" db="EMBL/GenBank/DDBJ databases">
        <title>Draft genome sequence of Scytalidium lignicola DSM 105466, a ubiquitous saprotrophic fungus.</title>
        <authorList>
            <person name="Buettner E."/>
            <person name="Gebauer A.M."/>
            <person name="Hofrichter M."/>
            <person name="Liers C."/>
            <person name="Kellner H."/>
        </authorList>
    </citation>
    <scope>NUCLEOTIDE SEQUENCE [LARGE SCALE GENOMIC DNA]</scope>
    <source>
        <strain evidence="8 9">DSM 105466</strain>
    </source>
</reference>
<feature type="transmembrane region" description="Helical" evidence="6">
    <location>
        <begin position="238"/>
        <end position="262"/>
    </location>
</feature>
<keyword evidence="4 6" id="KW-1133">Transmembrane helix</keyword>
<comment type="subcellular location">
    <subcellularLocation>
        <location evidence="1">Membrane</location>
        <topology evidence="1">Multi-pass membrane protein</topology>
    </subcellularLocation>
</comment>
<feature type="transmembrane region" description="Helical" evidence="6">
    <location>
        <begin position="274"/>
        <end position="295"/>
    </location>
</feature>
<feature type="transmembrane region" description="Helical" evidence="6">
    <location>
        <begin position="191"/>
        <end position="211"/>
    </location>
</feature>
<protein>
    <recommendedName>
        <fullName evidence="7">Amino acid transporter transmembrane domain-containing protein</fullName>
    </recommendedName>
</protein>
<feature type="non-terminal residue" evidence="8">
    <location>
        <position position="476"/>
    </location>
</feature>
<keyword evidence="3 6" id="KW-0812">Transmembrane</keyword>
<feature type="transmembrane region" description="Helical" evidence="6">
    <location>
        <begin position="128"/>
        <end position="154"/>
    </location>
</feature>